<dbReference type="EMBL" id="JBJQND010000006">
    <property type="protein sequence ID" value="KAL3874749.1"/>
    <property type="molecule type" value="Genomic_DNA"/>
</dbReference>
<keyword evidence="2" id="KW-0175">Coiled coil</keyword>
<feature type="compositionally biased region" description="Polar residues" evidence="3">
    <location>
        <begin position="239"/>
        <end position="254"/>
    </location>
</feature>
<evidence type="ECO:0000256" key="3">
    <source>
        <dbReference type="SAM" id="MobiDB-lite"/>
    </source>
</evidence>
<feature type="compositionally biased region" description="Basic and acidic residues" evidence="3">
    <location>
        <begin position="1464"/>
        <end position="1477"/>
    </location>
</feature>
<feature type="compositionally biased region" description="Basic and acidic residues" evidence="3">
    <location>
        <begin position="318"/>
        <end position="332"/>
    </location>
</feature>
<dbReference type="PANTHER" id="PTHR45920">
    <property type="entry name" value="FORMIN HOMOLOGY 2 DOMAIN CONTAINING, ISOFORM I"/>
    <property type="match status" value="1"/>
</dbReference>
<comment type="caution">
    <text evidence="5">The sequence shown here is derived from an EMBL/GenBank/DDBJ whole genome shotgun (WGS) entry which is preliminary data.</text>
</comment>
<feature type="compositionally biased region" description="Polar residues" evidence="3">
    <location>
        <begin position="71"/>
        <end position="98"/>
    </location>
</feature>
<dbReference type="Gene3D" id="1.20.58.2220">
    <property type="entry name" value="Formin, FH2 domain"/>
    <property type="match status" value="1"/>
</dbReference>
<keyword evidence="6" id="KW-1185">Reference proteome</keyword>
<feature type="region of interest" description="Disordered" evidence="3">
    <location>
        <begin position="153"/>
        <end position="209"/>
    </location>
</feature>
<feature type="region of interest" description="Disordered" evidence="3">
    <location>
        <begin position="547"/>
        <end position="607"/>
    </location>
</feature>
<dbReference type="SMART" id="SM00498">
    <property type="entry name" value="FH2"/>
    <property type="match status" value="1"/>
</dbReference>
<dbReference type="InterPro" id="IPR015425">
    <property type="entry name" value="FH2_Formin"/>
</dbReference>
<accession>A0ABD3WLC4</accession>
<gene>
    <name evidence="5" type="ORF">ACJMK2_037720</name>
</gene>
<feature type="compositionally biased region" description="Polar residues" evidence="3">
    <location>
        <begin position="43"/>
        <end position="52"/>
    </location>
</feature>
<name>A0ABD3WLC4_SINWO</name>
<feature type="compositionally biased region" description="Basic and acidic residues" evidence="3">
    <location>
        <begin position="20"/>
        <end position="29"/>
    </location>
</feature>
<evidence type="ECO:0000259" key="4">
    <source>
        <dbReference type="PROSITE" id="PS51444"/>
    </source>
</evidence>
<feature type="region of interest" description="Disordered" evidence="3">
    <location>
        <begin position="1450"/>
        <end position="1477"/>
    </location>
</feature>
<feature type="region of interest" description="Disordered" evidence="3">
    <location>
        <begin position="640"/>
        <end position="674"/>
    </location>
</feature>
<feature type="compositionally biased region" description="Basic and acidic residues" evidence="3">
    <location>
        <begin position="300"/>
        <end position="310"/>
    </location>
</feature>
<feature type="region of interest" description="Disordered" evidence="3">
    <location>
        <begin position="380"/>
        <end position="467"/>
    </location>
</feature>
<protein>
    <recommendedName>
        <fullName evidence="4">FH2 domain-containing protein</fullName>
    </recommendedName>
</protein>
<feature type="coiled-coil region" evidence="2">
    <location>
        <begin position="848"/>
        <end position="894"/>
    </location>
</feature>
<dbReference type="PANTHER" id="PTHR45920:SF7">
    <property type="entry name" value="FORMIN-G"/>
    <property type="match status" value="1"/>
</dbReference>
<feature type="compositionally biased region" description="Polar residues" evidence="3">
    <location>
        <begin position="154"/>
        <end position="165"/>
    </location>
</feature>
<comment type="similarity">
    <text evidence="1">Belongs to the formin homology family. Cappuccino subfamily.</text>
</comment>
<evidence type="ECO:0000256" key="1">
    <source>
        <dbReference type="ARBA" id="ARBA00005271"/>
    </source>
</evidence>
<dbReference type="PROSITE" id="PS51444">
    <property type="entry name" value="FH2"/>
    <property type="match status" value="1"/>
</dbReference>
<feature type="compositionally biased region" description="Low complexity" evidence="3">
    <location>
        <begin position="439"/>
        <end position="457"/>
    </location>
</feature>
<feature type="region of interest" description="Disordered" evidence="3">
    <location>
        <begin position="222"/>
        <end position="276"/>
    </location>
</feature>
<organism evidence="5 6">
    <name type="scientific">Sinanodonta woodiana</name>
    <name type="common">Chinese pond mussel</name>
    <name type="synonym">Anodonta woodiana</name>
    <dbReference type="NCBI Taxonomy" id="1069815"/>
    <lineage>
        <taxon>Eukaryota</taxon>
        <taxon>Metazoa</taxon>
        <taxon>Spiralia</taxon>
        <taxon>Lophotrochozoa</taxon>
        <taxon>Mollusca</taxon>
        <taxon>Bivalvia</taxon>
        <taxon>Autobranchia</taxon>
        <taxon>Heteroconchia</taxon>
        <taxon>Palaeoheterodonta</taxon>
        <taxon>Unionida</taxon>
        <taxon>Unionoidea</taxon>
        <taxon>Unionidae</taxon>
        <taxon>Unioninae</taxon>
        <taxon>Sinanodonta</taxon>
    </lineage>
</organism>
<feature type="compositionally biased region" description="Pro residues" evidence="3">
    <location>
        <begin position="1001"/>
        <end position="1023"/>
    </location>
</feature>
<feature type="region of interest" description="Disordered" evidence="3">
    <location>
        <begin position="1"/>
        <end position="117"/>
    </location>
</feature>
<proteinExistence type="inferred from homology"/>
<feature type="region of interest" description="Disordered" evidence="3">
    <location>
        <begin position="300"/>
        <end position="338"/>
    </location>
</feature>
<evidence type="ECO:0000256" key="2">
    <source>
        <dbReference type="SAM" id="Coils"/>
    </source>
</evidence>
<feature type="compositionally biased region" description="Low complexity" evidence="3">
    <location>
        <begin position="196"/>
        <end position="209"/>
    </location>
</feature>
<dbReference type="InterPro" id="IPR042201">
    <property type="entry name" value="FH2_Formin_sf"/>
</dbReference>
<dbReference type="SUPFAM" id="SSF101447">
    <property type="entry name" value="Formin homology 2 domain (FH2 domain)"/>
    <property type="match status" value="1"/>
</dbReference>
<feature type="domain" description="FH2" evidence="4">
    <location>
        <begin position="1032"/>
        <end position="1448"/>
    </location>
</feature>
<feature type="compositionally biased region" description="Polar residues" evidence="3">
    <location>
        <begin position="402"/>
        <end position="438"/>
    </location>
</feature>
<feature type="compositionally biased region" description="Basic and acidic residues" evidence="3">
    <location>
        <begin position="100"/>
        <end position="114"/>
    </location>
</feature>
<dbReference type="Proteomes" id="UP001634394">
    <property type="component" value="Unassembled WGS sequence"/>
</dbReference>
<sequence length="1477" mass="164911">MEEPVGENEAFVENVMAELDAFHGTEKSKQSHSSGDGDGNWQRHPQGSQSQESEPKDRSTSHGRVLRAPLQSASPKTSSVSAIIRRTSNVQSNNQQGHYITRDRSNTQDIKEAESSAEEIVKAGASTTVNGGLASGSRMSALQRAGSPLLKYVHSQSQSGVSRLTQPAAIPGSSAGQSDTKDIQDGKISAAKQSETSAGSSFVASNSSTTEAKRPLSALLFRRPQSPLGSGRQSPLVFSKTQEQGTSSNPTSPGNKEAEINPTSGDSSQQQQQSREAIRNKLRHNSFRLNDLLKQRPFVKARDQSAERTLGKMGSSLEARDIAPDSESKDPEASSVEMSANVEQYGTENVEAESLVSQVRSRSYFRSHTGNASSVISFRSKPVSVSDTKSSDLTDGKEVDSLVSQPDSTTTSVSGSQLKFSTLDSQSTNQSNSIPTQPSLESIHSKSSMSIGSGDVSQGTNTSHGKEQEFVSSTMSDGEIINSQDHLASGDASMGYSNQNILNLEKAKNAILVFDSEDMGKEKPINEVQETKSPVLLAASFQKLAELTSKNSRSKSSERQPRSRLSSAPGISLDNEPHTSPRTPRLMRGTKSHDASPEQELLRKNSGVKRTCAVTDLDKAMQDRDKQKLHALFKDNSKDFEDKDMLSSTPASPNIPITPDREEETDLDASPNEKVATKCTRSPKVYKEEKAIDETRRNLTKNAAATHYRPNVNLEDAVKWPLEVPGKLDIRKMEVFEGQMLLNWLTYAIDSSHYLRLVLTKHDLNVVACQFCTCLIAAGVIKQIETKEKEEVFKTDCMYYWTRTQGSSQTIQDVGKLSPNWPPVQPVESLEPAKQGLKYTEAEHQGAMVTLRHEYQEEKEKMQREHQQLLDKAREEYERRIKEYVEKTVQLQRIVEKYKLLAGIDELTQHALTDATEAGIEAGFGPGYDGFVTPSNEFPHRERMMVVTATPQSTPSTSQYHTPAATPECVTDLFNSFDDTSSSDYMFDGVSTPEDLRSEAPTPPPPPPPPLPGGPPPPPPPPSLTLSRRASLRPIISPKSPMKPLFWQRIQVHEIKTPMNKEYTNAKLVWEELVEPDINVDEFDDMFSRPAQETYKNFTIRSKSVTKQVAKIIDPKKSQTVGIFLSSLRLEMSEVEHAILTFDTSVLNEEKLRHIYEHRGNEEEIQKIKEHVIKNPDIPLDKPEQFLYDLHQIPDCSERLFCFIFQEAFQDSISVIEDKLTNLRMTCDMLMKSACIKRLLGLVLALGNYMNGGHKERGQADGFGIDILPKLKDVKSKDNGISLLQYLVQMYVRKYERDDAGTDRAKLPLPDPSDLSQGSQVNFEEISKEMKRIQKDFDAAEERASKVINAASVQYLHPFKEIMTTFFIKGKQKMKEQEENLKSASKIFHETVIFFCVKPKPGFNVVTAEHFFSLWATFCKDFKDIWKREQQKIIKQRIKEAEQKVKRIQEGKEKQAVRTRRRERGGLKDRLASKGML</sequence>
<feature type="coiled-coil region" evidence="2">
    <location>
        <begin position="1323"/>
        <end position="1350"/>
    </location>
</feature>
<dbReference type="GO" id="GO:0005737">
    <property type="term" value="C:cytoplasm"/>
    <property type="evidence" value="ECO:0007669"/>
    <property type="project" value="UniProtKB-ARBA"/>
</dbReference>
<evidence type="ECO:0000313" key="5">
    <source>
        <dbReference type="EMBL" id="KAL3874749.1"/>
    </source>
</evidence>
<dbReference type="Pfam" id="PF02181">
    <property type="entry name" value="FH2"/>
    <property type="match status" value="1"/>
</dbReference>
<feature type="compositionally biased region" description="Basic and acidic residues" evidence="3">
    <location>
        <begin position="591"/>
        <end position="603"/>
    </location>
</feature>
<reference evidence="5 6" key="1">
    <citation type="submission" date="2024-11" db="EMBL/GenBank/DDBJ databases">
        <title>Chromosome-level genome assembly of the freshwater bivalve Anodonta woodiana.</title>
        <authorList>
            <person name="Chen X."/>
        </authorList>
    </citation>
    <scope>NUCLEOTIDE SEQUENCE [LARGE SCALE GENOMIC DNA]</scope>
    <source>
        <strain evidence="5">MN2024</strain>
        <tissue evidence="5">Gills</tissue>
    </source>
</reference>
<feature type="region of interest" description="Disordered" evidence="3">
    <location>
        <begin position="984"/>
        <end position="1027"/>
    </location>
</feature>
<evidence type="ECO:0000313" key="6">
    <source>
        <dbReference type="Proteomes" id="UP001634394"/>
    </source>
</evidence>
<feature type="compositionally biased region" description="Basic and acidic residues" evidence="3">
    <location>
        <begin position="389"/>
        <end position="400"/>
    </location>
</feature>